<evidence type="ECO:0000313" key="1">
    <source>
        <dbReference type="EMBL" id="RQM38126.1"/>
    </source>
</evidence>
<dbReference type="Proteomes" id="UP000279457">
    <property type="component" value="Unassembled WGS sequence"/>
</dbReference>
<dbReference type="AlphaFoldDB" id="A0A3N6SKG4"/>
<protein>
    <submittedName>
        <fullName evidence="1">Uncharacterized protein</fullName>
    </submittedName>
</protein>
<reference evidence="1 2" key="1">
    <citation type="submission" date="2018-10" db="EMBL/GenBank/DDBJ databases">
        <title>Draft genome sequence for the type isolate of Erwinia psidii, agent causal of bacterial blight in guava (Psidium guajava) and wilt and die-back of Eucalyptus spp.</title>
        <authorList>
            <person name="Hermenegildo P.S."/>
            <person name="Santos S.A."/>
            <person name="Guimaraes L.M.S."/>
            <person name="Vidigal P.M.P."/>
            <person name="Pereira I.C."/>
            <person name="Badel J.L."/>
            <person name="Alfenas-Zerbini P."/>
            <person name="Ferreira M.A.S.V."/>
            <person name="Alfenas A.C."/>
        </authorList>
    </citation>
    <scope>NUCLEOTIDE SEQUENCE [LARGE SCALE GENOMIC DNA]</scope>
    <source>
        <strain evidence="1 2">IBSBF 435</strain>
    </source>
</reference>
<keyword evidence="2" id="KW-1185">Reference proteome</keyword>
<name>A0A3N6SKG4_9GAMM</name>
<comment type="caution">
    <text evidence="1">The sequence shown here is derived from an EMBL/GenBank/DDBJ whole genome shotgun (WGS) entry which is preliminary data.</text>
</comment>
<accession>A0A3N6SKG4</accession>
<organism evidence="1 2">
    <name type="scientific">Erwinia psidii</name>
    <dbReference type="NCBI Taxonomy" id="69224"/>
    <lineage>
        <taxon>Bacteria</taxon>
        <taxon>Pseudomonadati</taxon>
        <taxon>Pseudomonadota</taxon>
        <taxon>Gammaproteobacteria</taxon>
        <taxon>Enterobacterales</taxon>
        <taxon>Erwiniaceae</taxon>
        <taxon>Erwinia</taxon>
    </lineage>
</organism>
<evidence type="ECO:0000313" key="2">
    <source>
        <dbReference type="Proteomes" id="UP000279457"/>
    </source>
</evidence>
<dbReference type="RefSeq" id="WP_124233031.1">
    <property type="nucleotide sequence ID" value="NZ_RHHM01000007.1"/>
</dbReference>
<gene>
    <name evidence="1" type="ORF">EB241_10215</name>
</gene>
<proteinExistence type="predicted"/>
<sequence length="70" mass="7574">MLLSVTALPGKRYSVAQLLPDAPAGIILSYRRRGLAGASLAGLQTEILGRLEKPVPTRREWDTAAALWCI</sequence>
<dbReference type="EMBL" id="RHHM01000007">
    <property type="protein sequence ID" value="RQM38126.1"/>
    <property type="molecule type" value="Genomic_DNA"/>
</dbReference>